<name>A0A4D8PS53_9PROT</name>
<keyword evidence="1" id="KW-0614">Plasmid</keyword>
<protein>
    <submittedName>
        <fullName evidence="1">Uncharacterized protein</fullName>
    </submittedName>
</protein>
<proteinExistence type="predicted"/>
<organism evidence="1 2">
    <name type="scientific">Azospirillum argentinense</name>
    <dbReference type="NCBI Taxonomy" id="2970906"/>
    <lineage>
        <taxon>Bacteria</taxon>
        <taxon>Pseudomonadati</taxon>
        <taxon>Pseudomonadota</taxon>
        <taxon>Alphaproteobacteria</taxon>
        <taxon>Rhodospirillales</taxon>
        <taxon>Azospirillaceae</taxon>
        <taxon>Azospirillum</taxon>
    </lineage>
</organism>
<accession>A0A4D8PS53</accession>
<geneLocation type="plasmid" evidence="1 2">
    <name>p5</name>
</geneLocation>
<reference evidence="1 2" key="1">
    <citation type="submission" date="2018-09" db="EMBL/GenBank/DDBJ databases">
        <title>Whole genome based analysis of evolution and adaptive divergence in Indian and Brazilian strains of Azospirillum brasilense.</title>
        <authorList>
            <person name="Singh C."/>
            <person name="Tripathi A.K."/>
        </authorList>
    </citation>
    <scope>NUCLEOTIDE SEQUENCE [LARGE SCALE GENOMIC DNA]</scope>
    <source>
        <strain evidence="1 2">MTCC4035</strain>
        <plasmid evidence="1 2">p5</plasmid>
    </source>
</reference>
<sequence length="154" mass="15593">MNWAIVFAVTTATLVALKVATDPRPIDRIADRGRAAAVAETTLSAHRAAERWVTANPSATGAVPLSPTNGRRFDGVASCVAAMRVATWATETAGAPAAEVGRAMRARLQGWPAAGVAGSGRVLAGSESRATLPCAVPDGAPVVVTPVVITLASP</sequence>
<dbReference type="AlphaFoldDB" id="A0A4D8PS53"/>
<dbReference type="Proteomes" id="UP000298595">
    <property type="component" value="Plasmid p5"/>
</dbReference>
<dbReference type="KEGG" id="aare:D3093_33395"/>
<gene>
    <name evidence="1" type="ORF">D3093_33395</name>
</gene>
<evidence type="ECO:0000313" key="2">
    <source>
        <dbReference type="Proteomes" id="UP000298595"/>
    </source>
</evidence>
<dbReference type="RefSeq" id="WP_137118862.1">
    <property type="nucleotide sequence ID" value="NZ_CP032326.1"/>
</dbReference>
<dbReference type="EMBL" id="CP032326">
    <property type="protein sequence ID" value="QCO00151.1"/>
    <property type="molecule type" value="Genomic_DNA"/>
</dbReference>
<evidence type="ECO:0000313" key="1">
    <source>
        <dbReference type="EMBL" id="QCO00151.1"/>
    </source>
</evidence>